<comment type="caution">
    <text evidence="1">The sequence shown here is derived from an EMBL/GenBank/DDBJ whole genome shotgun (WGS) entry which is preliminary data.</text>
</comment>
<proteinExistence type="predicted"/>
<accession>A0ACC7LUX1</accession>
<reference evidence="1" key="1">
    <citation type="submission" date="2024-10" db="EMBL/GenBank/DDBJ databases">
        <title>Aeromonas and Pseudomonas from the Cagarras Archipelago, Rio de Janeiro, Brazil.</title>
        <authorList>
            <person name="Canellas A.L.B."/>
            <person name="Laport M.S."/>
        </authorList>
    </citation>
    <scope>NUCLEOTIDE SEQUENCE</scope>
    <source>
        <strain evidence="1">ACP-7</strain>
    </source>
</reference>
<evidence type="ECO:0000313" key="1">
    <source>
        <dbReference type="EMBL" id="MFJ1338380.1"/>
    </source>
</evidence>
<gene>
    <name evidence="1" type="ORF">ACIKP7_09615</name>
</gene>
<evidence type="ECO:0000313" key="2">
    <source>
        <dbReference type="Proteomes" id="UP001615411"/>
    </source>
</evidence>
<name>A0ACC7LUX1_9PSED</name>
<protein>
    <submittedName>
        <fullName evidence="1">NAD-dependent epimerase/dehydratase family protein</fullName>
    </submittedName>
</protein>
<sequence>MNVLVTGASGYIGSALCQELAAKGYSVKGVGRTKIAPSKLFDYISFDLDSDGVFGLVEGHDCIVHLAGRAHMLGETASSSADIYRQANSDLSMRLARAAIEAGVKRFVFISSIGVNGSFTHGCPFSENSLPDPKTPYAFSKYTAEKELRSLVSNSPMELVVIRPPLVYAGNAPGNFFRLMKLVSTGLPLPFGGVKNSRSMIALENLVDFIQVCMVHPAAAGELFVVSDSQEFSTPEIVRCLALGMHKNIILLPFFDTLMRVALSLLGKQSIYSQLYGSLVIDSSKARSLLGWTPTRDARQCLIDAGSFFKSNFEK</sequence>
<dbReference type="EMBL" id="JBIUGF010000022">
    <property type="protein sequence ID" value="MFJ1338380.1"/>
    <property type="molecule type" value="Genomic_DNA"/>
</dbReference>
<organism evidence="1 2">
    <name type="scientific">Pseudomonas caricapapayae</name>
    <dbReference type="NCBI Taxonomy" id="46678"/>
    <lineage>
        <taxon>Bacteria</taxon>
        <taxon>Pseudomonadati</taxon>
        <taxon>Pseudomonadota</taxon>
        <taxon>Gammaproteobacteria</taxon>
        <taxon>Pseudomonadales</taxon>
        <taxon>Pseudomonadaceae</taxon>
        <taxon>Pseudomonas</taxon>
    </lineage>
</organism>
<dbReference type="Proteomes" id="UP001615411">
    <property type="component" value="Unassembled WGS sequence"/>
</dbReference>
<keyword evidence="2" id="KW-1185">Reference proteome</keyword>